<dbReference type="HAMAP" id="MF_02065">
    <property type="entry name" value="MltG"/>
    <property type="match status" value="1"/>
</dbReference>
<keyword evidence="1 7" id="KW-1003">Cell membrane</keyword>
<comment type="caution">
    <text evidence="8">The sequence shown here is derived from an EMBL/GenBank/DDBJ whole genome shotgun (WGS) entry which is preliminary data.</text>
</comment>
<keyword evidence="5 7" id="KW-0456">Lyase</keyword>
<sequence length="347" mass="39725">MYIKRIIAATAIIGLIIAGFFAYTIYGKFLTPNTAFNNEEAHVYIPTNASYQDVQAELEPLLKNKTSFDEVAQRKGYIGNIKAGHFIIKKGSNNNDIVNAIRSGNIPIKISFNNQERLEDLAGRIAQQLEADSTSLMKAFKDTQFLETNGFTEETALSMYLPNTYEFYWNTDAVGYRDKMLTEYKRFWTEDRLAKAEKQNLTPAEVYTLASIVQKETAKNDERPRVAGVYLNRLHNNWTLDADPTVIYAVKRESNDFDRVIKRVLYKDLETDSPYNTYKYAGLPPGPIFMPDLSAINAVLNPESHEYYFFVANVSKPGYHLFAKTIGQHNANRKQYIDWINNQGINR</sequence>
<evidence type="ECO:0000256" key="5">
    <source>
        <dbReference type="ARBA" id="ARBA00023239"/>
    </source>
</evidence>
<reference evidence="8 9" key="1">
    <citation type="submission" date="2018-07" db="EMBL/GenBank/DDBJ databases">
        <title>Leeuwenhoekiella genomics.</title>
        <authorList>
            <person name="Tahon G."/>
            <person name="Willems A."/>
        </authorList>
    </citation>
    <scope>NUCLEOTIDE SEQUENCE [LARGE SCALE GENOMIC DNA]</scope>
    <source>
        <strain evidence="8 9">LMG 22550</strain>
    </source>
</reference>
<dbReference type="GO" id="GO:0009252">
    <property type="term" value="P:peptidoglycan biosynthetic process"/>
    <property type="evidence" value="ECO:0007669"/>
    <property type="project" value="UniProtKB-UniRule"/>
</dbReference>
<feature type="site" description="Important for catalytic activity" evidence="7">
    <location>
        <position position="216"/>
    </location>
</feature>
<dbReference type="Gene3D" id="3.30.160.60">
    <property type="entry name" value="Classic Zinc Finger"/>
    <property type="match status" value="1"/>
</dbReference>
<accession>A0A4Q0P932</accession>
<organism evidence="8 9">
    <name type="scientific">Leeuwenhoekiella aequorea</name>
    <dbReference type="NCBI Taxonomy" id="283736"/>
    <lineage>
        <taxon>Bacteria</taxon>
        <taxon>Pseudomonadati</taxon>
        <taxon>Bacteroidota</taxon>
        <taxon>Flavobacteriia</taxon>
        <taxon>Flavobacteriales</taxon>
        <taxon>Flavobacteriaceae</taxon>
        <taxon>Leeuwenhoekiella</taxon>
    </lineage>
</organism>
<feature type="transmembrane region" description="Helical" evidence="7">
    <location>
        <begin position="7"/>
        <end position="26"/>
    </location>
</feature>
<dbReference type="PANTHER" id="PTHR30518">
    <property type="entry name" value="ENDOLYTIC MUREIN TRANSGLYCOSYLASE"/>
    <property type="match status" value="1"/>
</dbReference>
<keyword evidence="4 7" id="KW-0472">Membrane</keyword>
<evidence type="ECO:0000313" key="8">
    <source>
        <dbReference type="EMBL" id="RXG23213.1"/>
    </source>
</evidence>
<dbReference type="NCBIfam" id="TIGR00247">
    <property type="entry name" value="endolytic transglycosylase MltG"/>
    <property type="match status" value="1"/>
</dbReference>
<comment type="similarity">
    <text evidence="7">Belongs to the transglycosylase MltG family.</text>
</comment>
<evidence type="ECO:0000256" key="2">
    <source>
        <dbReference type="ARBA" id="ARBA00022692"/>
    </source>
</evidence>
<evidence type="ECO:0000256" key="3">
    <source>
        <dbReference type="ARBA" id="ARBA00022989"/>
    </source>
</evidence>
<dbReference type="PANTHER" id="PTHR30518:SF2">
    <property type="entry name" value="ENDOLYTIC MUREIN TRANSGLYCOSYLASE"/>
    <property type="match status" value="1"/>
</dbReference>
<dbReference type="InterPro" id="IPR003770">
    <property type="entry name" value="MLTG-like"/>
</dbReference>
<comment type="function">
    <text evidence="7">Functions as a peptidoglycan terminase that cleaves nascent peptidoglycan strands endolytically to terminate their elongation.</text>
</comment>
<proteinExistence type="inferred from homology"/>
<gene>
    <name evidence="7" type="primary">mltG</name>
    <name evidence="8" type="ORF">DSM00_825</name>
</gene>
<keyword evidence="3 7" id="KW-1133">Transmembrane helix</keyword>
<evidence type="ECO:0000313" key="9">
    <source>
        <dbReference type="Proteomes" id="UP000289238"/>
    </source>
</evidence>
<dbReference type="Pfam" id="PF02618">
    <property type="entry name" value="YceG"/>
    <property type="match status" value="1"/>
</dbReference>
<dbReference type="AlphaFoldDB" id="A0A4Q0P932"/>
<dbReference type="CDD" id="cd08010">
    <property type="entry name" value="MltG_like"/>
    <property type="match status" value="1"/>
</dbReference>
<keyword evidence="9" id="KW-1185">Reference proteome</keyword>
<comment type="catalytic activity">
    <reaction evidence="7">
        <text>a peptidoglycan chain = a peptidoglycan chain with N-acetyl-1,6-anhydromuramyl-[peptide] at the reducing end + a peptidoglycan chain with N-acetylglucosamine at the non-reducing end.</text>
        <dbReference type="EC" id="4.2.2.29"/>
    </reaction>
</comment>
<evidence type="ECO:0000256" key="1">
    <source>
        <dbReference type="ARBA" id="ARBA00022475"/>
    </source>
</evidence>
<keyword evidence="6 7" id="KW-0961">Cell wall biogenesis/degradation</keyword>
<keyword evidence="2 7" id="KW-0812">Transmembrane</keyword>
<protein>
    <recommendedName>
        <fullName evidence="7">Endolytic murein transglycosylase</fullName>
        <ecNumber evidence="7">4.2.2.29</ecNumber>
    </recommendedName>
    <alternativeName>
        <fullName evidence="7">Peptidoglycan lytic transglycosylase</fullName>
    </alternativeName>
    <alternativeName>
        <fullName evidence="7">Peptidoglycan polymerization terminase</fullName>
    </alternativeName>
</protein>
<evidence type="ECO:0000256" key="4">
    <source>
        <dbReference type="ARBA" id="ARBA00023136"/>
    </source>
</evidence>
<dbReference type="EMBL" id="QOVM01000002">
    <property type="protein sequence ID" value="RXG23213.1"/>
    <property type="molecule type" value="Genomic_DNA"/>
</dbReference>
<dbReference type="GO" id="GO:0008932">
    <property type="term" value="F:lytic endotransglycosylase activity"/>
    <property type="evidence" value="ECO:0007669"/>
    <property type="project" value="UniProtKB-UniRule"/>
</dbReference>
<dbReference type="Proteomes" id="UP000289238">
    <property type="component" value="Unassembled WGS sequence"/>
</dbReference>
<name>A0A4Q0P932_9FLAO</name>
<dbReference type="Gene3D" id="3.30.1490.480">
    <property type="entry name" value="Endolytic murein transglycosylase"/>
    <property type="match status" value="1"/>
</dbReference>
<evidence type="ECO:0000256" key="6">
    <source>
        <dbReference type="ARBA" id="ARBA00023316"/>
    </source>
</evidence>
<dbReference type="OrthoDB" id="9814591at2"/>
<dbReference type="GO" id="GO:0005886">
    <property type="term" value="C:plasma membrane"/>
    <property type="evidence" value="ECO:0007669"/>
    <property type="project" value="UniProtKB-SubCell"/>
</dbReference>
<dbReference type="EC" id="4.2.2.29" evidence="7"/>
<dbReference type="RefSeq" id="WP_128756756.1">
    <property type="nucleotide sequence ID" value="NZ_QOVM01000002.1"/>
</dbReference>
<dbReference type="GO" id="GO:0071555">
    <property type="term" value="P:cell wall organization"/>
    <property type="evidence" value="ECO:0007669"/>
    <property type="project" value="UniProtKB-KW"/>
</dbReference>
<evidence type="ECO:0000256" key="7">
    <source>
        <dbReference type="HAMAP-Rule" id="MF_02065"/>
    </source>
</evidence>
<comment type="subcellular location">
    <subcellularLocation>
        <location evidence="7">Cell membrane</location>
        <topology evidence="7">Single-pass membrane protein</topology>
    </subcellularLocation>
</comment>